<dbReference type="WBParaSite" id="L893_g8758.t1">
    <property type="protein sequence ID" value="L893_g8758.t1"/>
    <property type="gene ID" value="L893_g8758"/>
</dbReference>
<evidence type="ECO:0000313" key="5">
    <source>
        <dbReference type="WBParaSite" id="L893_g8758.t1"/>
    </source>
</evidence>
<dbReference type="Pfam" id="PF00106">
    <property type="entry name" value="adh_short"/>
    <property type="match status" value="1"/>
</dbReference>
<organism evidence="4 5">
    <name type="scientific">Steinernema glaseri</name>
    <dbReference type="NCBI Taxonomy" id="37863"/>
    <lineage>
        <taxon>Eukaryota</taxon>
        <taxon>Metazoa</taxon>
        <taxon>Ecdysozoa</taxon>
        <taxon>Nematoda</taxon>
        <taxon>Chromadorea</taxon>
        <taxon>Rhabditida</taxon>
        <taxon>Tylenchina</taxon>
        <taxon>Panagrolaimomorpha</taxon>
        <taxon>Strongyloidoidea</taxon>
        <taxon>Steinernematidae</taxon>
        <taxon>Steinernema</taxon>
    </lineage>
</organism>
<evidence type="ECO:0000313" key="4">
    <source>
        <dbReference type="Proteomes" id="UP000095287"/>
    </source>
</evidence>
<dbReference type="PANTHER" id="PTHR24320:SF282">
    <property type="entry name" value="WW DOMAIN-CONTAINING OXIDOREDUCTASE"/>
    <property type="match status" value="1"/>
</dbReference>
<dbReference type="AlphaFoldDB" id="A0A1I8ASG7"/>
<name>A0A1I8ASG7_9BILA</name>
<proteinExistence type="inferred from homology"/>
<dbReference type="SUPFAM" id="SSF51735">
    <property type="entry name" value="NAD(P)-binding Rossmann-fold domains"/>
    <property type="match status" value="1"/>
</dbReference>
<dbReference type="Gene3D" id="3.40.50.720">
    <property type="entry name" value="NAD(P)-binding Rossmann-like Domain"/>
    <property type="match status" value="1"/>
</dbReference>
<reference evidence="5" key="1">
    <citation type="submission" date="2016-11" db="UniProtKB">
        <authorList>
            <consortium name="WormBaseParasite"/>
        </authorList>
    </citation>
    <scope>IDENTIFICATION</scope>
</reference>
<dbReference type="InterPro" id="IPR002347">
    <property type="entry name" value="SDR_fam"/>
</dbReference>
<dbReference type="GO" id="GO:0016491">
    <property type="term" value="F:oxidoreductase activity"/>
    <property type="evidence" value="ECO:0007669"/>
    <property type="project" value="UniProtKB-KW"/>
</dbReference>
<keyword evidence="3" id="KW-0560">Oxidoreductase</keyword>
<evidence type="ECO:0000256" key="3">
    <source>
        <dbReference type="ARBA" id="ARBA00023002"/>
    </source>
</evidence>
<dbReference type="Proteomes" id="UP000095287">
    <property type="component" value="Unplaced"/>
</dbReference>
<dbReference type="InterPro" id="IPR036291">
    <property type="entry name" value="NAD(P)-bd_dom_sf"/>
</dbReference>
<evidence type="ECO:0000256" key="1">
    <source>
        <dbReference type="ARBA" id="ARBA00006484"/>
    </source>
</evidence>
<keyword evidence="4" id="KW-1185">Reference proteome</keyword>
<accession>A0A1I8ASG7</accession>
<comment type="similarity">
    <text evidence="1">Belongs to the short-chain dehydrogenases/reductases (SDR) family.</text>
</comment>
<evidence type="ECO:0000256" key="2">
    <source>
        <dbReference type="ARBA" id="ARBA00022857"/>
    </source>
</evidence>
<keyword evidence="2" id="KW-0521">NADP</keyword>
<sequence length="333" mass="37847">MDANLLLGIVSVLHLYALAAVYSLAELLVTIYDYFQGHDKTYYMKKVRSSGKYKKGKKIALVTGGAGAIGRKIVEYLLDLEYEVYVMGHGVDDLRHLGVSEENICEVDMADCIEVSRCLQRWSKSMERVTLLFACHGVMACGKDTSNYGIEKHMAVNFLSNVFLINTILQKFGNSNCRMIFLSSATLHAAHLWDPQEFSSVDAFRRYRNGYHSYALSKYCLSRYIYLYSNHTDRTIDMVSVHPGIVPTALYNNVNILWRFFIQSVLKHVLWTPSTAALKLIEAAHSDLIPGAYYEYGRAMDSSFRGKDDANFMRSVQKINSEVFAKLPEERSK</sequence>
<dbReference type="PANTHER" id="PTHR24320">
    <property type="entry name" value="RETINOL DEHYDROGENASE"/>
    <property type="match status" value="1"/>
</dbReference>
<protein>
    <submittedName>
        <fullName evidence="5">Epimerase domain-containing protein</fullName>
    </submittedName>
</protein>